<dbReference type="InterPro" id="IPR007048">
    <property type="entry name" value="IraD/Gp25-like"/>
</dbReference>
<sequence>MALKSISGKDVNLSRAFKDVKVDFAKNPFTKDVSAVSNDNSIKQSLKNLVMTQPGEKLFQPQIGSGVRQLLFEPMDGFTADAIRDDILSTVGQHEPRIAIENVAVRERYDANAFNVTIDYVIVGQPLVETVSFVLKRPE</sequence>
<reference evidence="2 3" key="1">
    <citation type="submission" date="2010-12" db="EMBL/GenBank/DDBJ databases">
        <title>The Genome Sequence of Cyanophage P-SS1.</title>
        <authorList>
            <consortium name="The Broad Institute Genome Sequencing Platform"/>
            <person name="Henn M.R."/>
            <person name="Sullivan M.S."/>
            <person name="Osburne M.S."/>
            <person name="Levin J."/>
            <person name="Malboeuf C."/>
            <person name="Casali M."/>
            <person name="Russ C."/>
            <person name="Lennon N."/>
            <person name="Chapman S.B."/>
            <person name="Erlich R."/>
            <person name="Young S.K."/>
            <person name="Yandava C."/>
            <person name="Zeng Q."/>
            <person name="Alvarado L."/>
            <person name="Anderson S."/>
            <person name="Berlin A."/>
            <person name="Chen Z."/>
            <person name="Freedman E."/>
            <person name="Gellesch M."/>
            <person name="Goldberg J."/>
            <person name="Green L."/>
            <person name="Griggs A."/>
            <person name="Gujja S."/>
            <person name="Heilman E.R."/>
            <person name="Heiman D."/>
            <person name="Hollinger A."/>
            <person name="Howarth C."/>
            <person name="Larson L."/>
            <person name="Mehta T."/>
            <person name="Pearson M."/>
            <person name="Roberts A."/>
            <person name="Ryan E."/>
            <person name="Saif S."/>
            <person name="Shea T."/>
            <person name="Shenoy N."/>
            <person name="Sisk P."/>
            <person name="Stolte C."/>
            <person name="Sykes S."/>
            <person name="White J."/>
            <person name="Yu Q."/>
            <person name="Coleman M.L."/>
            <person name="Huang K.H."/>
            <person name="Weigele P.R."/>
            <person name="DeFrancesco A.S."/>
            <person name="Kern S.E."/>
            <person name="Thompson L.R."/>
            <person name="Fu R."/>
            <person name="Hombeck B."/>
            <person name="Chisholm S.W."/>
            <person name="Haas B."/>
            <person name="Nusbaum C."/>
            <person name="Birren B."/>
        </authorList>
    </citation>
    <scope>NUCLEOTIDE SEQUENCE [LARGE SCALE GENOMIC DNA]</scope>
    <source>
        <strain evidence="2 3">P-SS1</strain>
    </source>
</reference>
<accession>M1NWQ6</accession>
<feature type="domain" description="IraD/Gp25-like" evidence="1">
    <location>
        <begin position="38"/>
        <end position="126"/>
    </location>
</feature>
<name>M1NWQ6_9CAUD</name>
<organism evidence="2 3">
    <name type="scientific">Cyanophage P-SS1</name>
    <dbReference type="NCBI Taxonomy" id="889957"/>
    <lineage>
        <taxon>Viruses</taxon>
        <taxon>Duplodnaviria</taxon>
        <taxon>Heunggongvirae</taxon>
        <taxon>Uroviricota</taxon>
        <taxon>Caudoviricetes</taxon>
        <taxon>Pantevenvirales</taxon>
        <taxon>Kyanoviridae</taxon>
        <taxon>Ronodorvirus</taxon>
        <taxon>Ronodorvirus ssm4</taxon>
    </lineage>
</organism>
<evidence type="ECO:0000259" key="1">
    <source>
        <dbReference type="Pfam" id="PF04965"/>
    </source>
</evidence>
<gene>
    <name evidence="2" type="ORF">CPYG_00006</name>
</gene>
<dbReference type="Pfam" id="PF04965">
    <property type="entry name" value="GPW_gp25"/>
    <property type="match status" value="1"/>
</dbReference>
<evidence type="ECO:0000313" key="3">
    <source>
        <dbReference type="Proteomes" id="UP000502917"/>
    </source>
</evidence>
<evidence type="ECO:0000313" key="2">
    <source>
        <dbReference type="EMBL" id="AGF91301.1"/>
    </source>
</evidence>
<proteinExistence type="predicted"/>
<dbReference type="SUPFAM" id="SSF160719">
    <property type="entry name" value="gpW/gp25-like"/>
    <property type="match status" value="1"/>
</dbReference>
<dbReference type="Gene3D" id="3.10.450.40">
    <property type="match status" value="1"/>
</dbReference>
<dbReference type="EMBL" id="JF974306">
    <property type="protein sequence ID" value="AGF91301.1"/>
    <property type="molecule type" value="Genomic_DNA"/>
</dbReference>
<dbReference type="Proteomes" id="UP000502917">
    <property type="component" value="Segment"/>
</dbReference>
<protein>
    <recommendedName>
        <fullName evidence="1">IraD/Gp25-like domain-containing protein</fullName>
    </recommendedName>
</protein>